<sequence length="127" mass="14638">MSPLQNRLKRRRTRIYIHLNISAIMPLNCILSKENKIVIKVLRYFENECSENQLSIPLSQPVKKAAATTGVLKQNVNRIKWEVKNTGNVHSPSKQRHIGKLIYSSTNLDDFDLCVTRQIISKFYVGN</sequence>
<dbReference type="Proteomes" id="UP000807504">
    <property type="component" value="Unassembled WGS sequence"/>
</dbReference>
<gene>
    <name evidence="1" type="ORF">HNY73_010424</name>
</gene>
<accession>A0A8T0F3D1</accession>
<dbReference type="EMBL" id="JABXBU010000030">
    <property type="protein sequence ID" value="KAF8784788.1"/>
    <property type="molecule type" value="Genomic_DNA"/>
</dbReference>
<evidence type="ECO:0000313" key="2">
    <source>
        <dbReference type="Proteomes" id="UP000807504"/>
    </source>
</evidence>
<proteinExistence type="predicted"/>
<comment type="caution">
    <text evidence="1">The sequence shown here is derived from an EMBL/GenBank/DDBJ whole genome shotgun (WGS) entry which is preliminary data.</text>
</comment>
<evidence type="ECO:0000313" key="1">
    <source>
        <dbReference type="EMBL" id="KAF8784788.1"/>
    </source>
</evidence>
<organism evidence="1 2">
    <name type="scientific">Argiope bruennichi</name>
    <name type="common">Wasp spider</name>
    <name type="synonym">Aranea bruennichi</name>
    <dbReference type="NCBI Taxonomy" id="94029"/>
    <lineage>
        <taxon>Eukaryota</taxon>
        <taxon>Metazoa</taxon>
        <taxon>Ecdysozoa</taxon>
        <taxon>Arthropoda</taxon>
        <taxon>Chelicerata</taxon>
        <taxon>Arachnida</taxon>
        <taxon>Araneae</taxon>
        <taxon>Araneomorphae</taxon>
        <taxon>Entelegynae</taxon>
        <taxon>Araneoidea</taxon>
        <taxon>Araneidae</taxon>
        <taxon>Argiope</taxon>
    </lineage>
</organism>
<dbReference type="AlphaFoldDB" id="A0A8T0F3D1"/>
<reference evidence="1" key="1">
    <citation type="journal article" date="2020" name="bioRxiv">
        <title>Chromosome-level reference genome of the European wasp spider Argiope bruennichi: a resource for studies on range expansion and evolutionary adaptation.</title>
        <authorList>
            <person name="Sheffer M.M."/>
            <person name="Hoppe A."/>
            <person name="Krehenwinkel H."/>
            <person name="Uhl G."/>
            <person name="Kuss A.W."/>
            <person name="Jensen L."/>
            <person name="Jensen C."/>
            <person name="Gillespie R.G."/>
            <person name="Hoff K.J."/>
            <person name="Prost S."/>
        </authorList>
    </citation>
    <scope>NUCLEOTIDE SEQUENCE</scope>
</reference>
<protein>
    <submittedName>
        <fullName evidence="1">Uncharacterized protein</fullName>
    </submittedName>
</protein>
<name>A0A8T0F3D1_ARGBR</name>
<keyword evidence="2" id="KW-1185">Reference proteome</keyword>
<reference evidence="1" key="2">
    <citation type="submission" date="2020-06" db="EMBL/GenBank/DDBJ databases">
        <authorList>
            <person name="Sheffer M."/>
        </authorList>
    </citation>
    <scope>NUCLEOTIDE SEQUENCE</scope>
</reference>